<dbReference type="AlphaFoldDB" id="A0A561E8K2"/>
<proteinExistence type="predicted"/>
<dbReference type="Gene3D" id="3.30.450.40">
    <property type="match status" value="1"/>
</dbReference>
<dbReference type="EMBL" id="VIVQ01000001">
    <property type="protein sequence ID" value="TWE11933.1"/>
    <property type="molecule type" value="Genomic_DNA"/>
</dbReference>
<accession>A0A561E8K2</accession>
<sequence length="422" mass="45572">MVRPTTSGRWAKALHLRRRARFTGSMPSADVRLLVTESWMRSAAAGVSADQAEPPLALSDDVLRDYRESHPLARVLPLLEDVLGEAARASDALMALSDEHGQLLWVCGSMPTLRRAESIGFVEGASWDERVAGTNAPGTALTLGRPVQVTRAEHYLQSVRRWSCVAAPIQDPQTGAVLGVLDVTGGDQIAVPQTMGMVRAAARMAELELGRADATFTPGAGRRDIGGGVGQIHLNVLGHDEAPLVIDRRAVTLSRRHSEMMVLMVEAPQGFSGDEIACQLYESGNGDSTVRAELIRLRRVLGEDVLRSRPYRLAADARADWVSVEAALAADDVAGALRMYRGPVLPHSVAPGVVAVRERVHSNLARAVVASGRPDLLTTWTRQWWGAEDMTAWRALARSVSSASPVRRMAMAQLARLEGELA</sequence>
<organism evidence="2 3">
    <name type="scientific">Rudaeicoccus suwonensis</name>
    <dbReference type="NCBI Taxonomy" id="657409"/>
    <lineage>
        <taxon>Bacteria</taxon>
        <taxon>Bacillati</taxon>
        <taxon>Actinomycetota</taxon>
        <taxon>Actinomycetes</taxon>
        <taxon>Micrococcales</taxon>
        <taxon>Dermacoccaceae</taxon>
        <taxon>Rudaeicoccus</taxon>
    </lineage>
</organism>
<keyword evidence="3" id="KW-1185">Reference proteome</keyword>
<dbReference type="Proteomes" id="UP000318297">
    <property type="component" value="Unassembled WGS sequence"/>
</dbReference>
<reference evidence="2 3" key="1">
    <citation type="submission" date="2019-06" db="EMBL/GenBank/DDBJ databases">
        <title>Sequencing the genomes of 1000 actinobacteria strains.</title>
        <authorList>
            <person name="Klenk H.-P."/>
        </authorList>
    </citation>
    <scope>NUCLEOTIDE SEQUENCE [LARGE SCALE GENOMIC DNA]</scope>
    <source>
        <strain evidence="2 3">DSM 19560</strain>
    </source>
</reference>
<dbReference type="Pfam" id="PF01590">
    <property type="entry name" value="GAF"/>
    <property type="match status" value="1"/>
</dbReference>
<gene>
    <name evidence="2" type="ORF">BKA23_0726</name>
</gene>
<evidence type="ECO:0000313" key="3">
    <source>
        <dbReference type="Proteomes" id="UP000318297"/>
    </source>
</evidence>
<dbReference type="InterPro" id="IPR003018">
    <property type="entry name" value="GAF"/>
</dbReference>
<name>A0A561E8K2_9MICO</name>
<comment type="caution">
    <text evidence="2">The sequence shown here is derived from an EMBL/GenBank/DDBJ whole genome shotgun (WGS) entry which is preliminary data.</text>
</comment>
<dbReference type="InterPro" id="IPR029016">
    <property type="entry name" value="GAF-like_dom_sf"/>
</dbReference>
<protein>
    <submittedName>
        <fullName evidence="2">GAF domain-containing protein</fullName>
    </submittedName>
</protein>
<evidence type="ECO:0000259" key="1">
    <source>
        <dbReference type="Pfam" id="PF01590"/>
    </source>
</evidence>
<feature type="domain" description="GAF" evidence="1">
    <location>
        <begin position="83"/>
        <end position="209"/>
    </location>
</feature>
<evidence type="ECO:0000313" key="2">
    <source>
        <dbReference type="EMBL" id="TWE11933.1"/>
    </source>
</evidence>